<organism evidence="2 3">
    <name type="scientific">Paramecium sonneborni</name>
    <dbReference type="NCBI Taxonomy" id="65129"/>
    <lineage>
        <taxon>Eukaryota</taxon>
        <taxon>Sar</taxon>
        <taxon>Alveolata</taxon>
        <taxon>Ciliophora</taxon>
        <taxon>Intramacronucleata</taxon>
        <taxon>Oligohymenophorea</taxon>
        <taxon>Peniculida</taxon>
        <taxon>Parameciidae</taxon>
        <taxon>Paramecium</taxon>
    </lineage>
</organism>
<gene>
    <name evidence="2" type="ORF">PSON_ATCC_30995.1.T0270197</name>
</gene>
<feature type="coiled-coil region" evidence="1">
    <location>
        <begin position="750"/>
        <end position="784"/>
    </location>
</feature>
<evidence type="ECO:0000256" key="1">
    <source>
        <dbReference type="SAM" id="Coils"/>
    </source>
</evidence>
<sequence>MSVRTSQKPQQNIQQVQDPQIQISNLQRERDQLQSQLNQANNRLKIFERDSTLKQRKIEEIQYQLDRSLTQSQQEINIDKLNQSFQDDDEKRKLKLQVQDLQMALKLLQQKPLDFDREITKSVIQRESLQSDFSSANQTIKQLQNKIDDLQNQLKKQNSLQIDTSNQHILDLQDRLAKLQIQCDKQVIQINELNQNKLVQQKEIDSLKNLINSQTLNHKQEQSQNELRYSKESQVLSLNLTNKESALLTTEQRLKQAQEYLYQLQRKYDQDTLQIRTELIDTKDQSNRFKDQLDLQSKLLEQVQNEKAHLSMMYEKLQLDTNSLSFQLQQQLKNEESKYLRDSTTLQQQITEKELKILEQDKLKRELENKIFSQQQKLDQDTYNFNNSINDLKDQLNRLQRQLDDKIYQYNQLLEEKQQLQNSYIQLQEEISVQKLRYQQDLNKLEIQCNKEVQWLQQQLNDRNLLIGELEAKLKSTNEQLVTLQRRYDQEAQLNNQHCAIQEDQIKNLQDQFDSKVLQNTLLNSDKQLLNQQLDRLTQNYNELKLQYNNDNDKLKEELLKLKNQFNDKQQAYLQLDNRYKQLNEEYLQLQVRFEKEINMMNLQFNKKLEENQLLQDQLKQEQLQSYNMEQQNILLKNQVNLQMEDIRKRTEQQLTEQYQSLSNDQKAQFNLLLNSINQENQQLKYELNSKADKIRQLENEVQSLTIGNTKNQILISELQTSNQQQKFQINEQEGKIRQLIMQEFDSIRDKSADQQIRNLMSEVKILQQKLKKNELYAQNLEDQLQKRQ</sequence>
<comment type="caution">
    <text evidence="2">The sequence shown here is derived from an EMBL/GenBank/DDBJ whole genome shotgun (WGS) entry which is preliminary data.</text>
</comment>
<feature type="coiled-coil region" evidence="1">
    <location>
        <begin position="247"/>
        <end position="320"/>
    </location>
</feature>
<evidence type="ECO:0000313" key="3">
    <source>
        <dbReference type="Proteomes" id="UP000692954"/>
    </source>
</evidence>
<feature type="coiled-coil region" evidence="1">
    <location>
        <begin position="520"/>
        <end position="632"/>
    </location>
</feature>
<dbReference type="Proteomes" id="UP000692954">
    <property type="component" value="Unassembled WGS sequence"/>
</dbReference>
<feature type="coiled-coil region" evidence="1">
    <location>
        <begin position="674"/>
        <end position="708"/>
    </location>
</feature>
<dbReference type="OrthoDB" id="306166at2759"/>
<feature type="coiled-coil region" evidence="1">
    <location>
        <begin position="467"/>
        <end position="494"/>
    </location>
</feature>
<name>A0A8S1LR33_9CILI</name>
<accession>A0A8S1LR33</accession>
<keyword evidence="1" id="KW-0175">Coiled coil</keyword>
<protein>
    <submittedName>
        <fullName evidence="2">Uncharacterized protein</fullName>
    </submittedName>
</protein>
<feature type="coiled-coil region" evidence="1">
    <location>
        <begin position="350"/>
        <end position="437"/>
    </location>
</feature>
<feature type="coiled-coil region" evidence="1">
    <location>
        <begin position="16"/>
        <end position="50"/>
    </location>
</feature>
<feature type="coiled-coil region" evidence="1">
    <location>
        <begin position="91"/>
        <end position="210"/>
    </location>
</feature>
<reference evidence="2" key="1">
    <citation type="submission" date="2021-01" db="EMBL/GenBank/DDBJ databases">
        <authorList>
            <consortium name="Genoscope - CEA"/>
            <person name="William W."/>
        </authorList>
    </citation>
    <scope>NUCLEOTIDE SEQUENCE</scope>
</reference>
<dbReference type="EMBL" id="CAJJDN010000027">
    <property type="protein sequence ID" value="CAD8070838.1"/>
    <property type="molecule type" value="Genomic_DNA"/>
</dbReference>
<dbReference type="AlphaFoldDB" id="A0A8S1LR33"/>
<evidence type="ECO:0000313" key="2">
    <source>
        <dbReference type="EMBL" id="CAD8070838.1"/>
    </source>
</evidence>
<proteinExistence type="predicted"/>
<keyword evidence="3" id="KW-1185">Reference proteome</keyword>